<feature type="signal peptide" evidence="1">
    <location>
        <begin position="1"/>
        <end position="21"/>
    </location>
</feature>
<comment type="caution">
    <text evidence="2">The sequence shown here is derived from an EMBL/GenBank/DDBJ whole genome shotgun (WGS) entry which is preliminary data.</text>
</comment>
<protein>
    <submittedName>
        <fullName evidence="2">Type IX secretion system membrane protein PorP/SprF</fullName>
    </submittedName>
</protein>
<organism evidence="2 3">
    <name type="scientific">Segatella copri</name>
    <dbReference type="NCBI Taxonomy" id="165179"/>
    <lineage>
        <taxon>Bacteria</taxon>
        <taxon>Pseudomonadati</taxon>
        <taxon>Bacteroidota</taxon>
        <taxon>Bacteroidia</taxon>
        <taxon>Bacteroidales</taxon>
        <taxon>Prevotellaceae</taxon>
        <taxon>Segatella</taxon>
    </lineage>
</organism>
<dbReference type="AlphaFoldDB" id="A0A6G1VHG9"/>
<reference evidence="2 3" key="1">
    <citation type="submission" date="2019-09" db="EMBL/GenBank/DDBJ databases">
        <title>Distinct polysaccharide growth profiles of human intestinal Prevotella copri isolates.</title>
        <authorList>
            <person name="Fehlner-Peach H."/>
            <person name="Magnabosco C."/>
            <person name="Raghavan V."/>
            <person name="Scher J.U."/>
            <person name="Tett A."/>
            <person name="Cox L.M."/>
            <person name="Gottsegen C."/>
            <person name="Watters A."/>
            <person name="Wiltshire- Gordon J.D."/>
            <person name="Segata N."/>
            <person name="Bonneau R."/>
            <person name="Littman D.R."/>
        </authorList>
    </citation>
    <scope>NUCLEOTIDE SEQUENCE [LARGE SCALE GENOMIC DNA]</scope>
    <source>
        <strain evidence="3">iAA917</strain>
    </source>
</reference>
<dbReference type="Proteomes" id="UP000477980">
    <property type="component" value="Unassembled WGS sequence"/>
</dbReference>
<gene>
    <name evidence="2" type="ORF">F7D25_00830</name>
</gene>
<accession>A0A6G1VHG9</accession>
<name>A0A6G1VHG9_9BACT</name>
<feature type="chain" id="PRO_5026298740" evidence="1">
    <location>
        <begin position="22"/>
        <end position="312"/>
    </location>
</feature>
<evidence type="ECO:0000313" key="3">
    <source>
        <dbReference type="Proteomes" id="UP000477980"/>
    </source>
</evidence>
<keyword evidence="1" id="KW-0732">Signal</keyword>
<sequence length="312" mass="34502">MVLRRIIILCFLLAGVLCTRAQYDPSFSHYFDMESSFNPAAVGKQAKLNVTAAYALDMAGFEHNPRTMYLAADMPFLLFNHQQGVGVSLMNDQIGLFTHQRLSLQYAYKKKIWGGKMSIGLQGGMLSESFDGSKVDAGESGDPAFATTNVEGSGMDFALGLYFIHRNWYVGLSGQHLTSPTINLGDSNEFKINATYYLTGGYNIQLRNPFLSIKSSALVRYDGTAWRGDVTGRLVYQHEGKHLYGGLTYSPDHSVTFLLGGTFHGVMLGYSYECYTSKLNAGNGSHELFIGYQTEISLAKKGKNKHQSVRIL</sequence>
<proteinExistence type="predicted"/>
<evidence type="ECO:0000256" key="1">
    <source>
        <dbReference type="SAM" id="SignalP"/>
    </source>
</evidence>
<dbReference type="Pfam" id="PF11751">
    <property type="entry name" value="PorP_SprF"/>
    <property type="match status" value="1"/>
</dbReference>
<dbReference type="InterPro" id="IPR019861">
    <property type="entry name" value="PorP/SprF_Bacteroidetes"/>
</dbReference>
<dbReference type="EMBL" id="VZAH01000010">
    <property type="protein sequence ID" value="MQP12985.1"/>
    <property type="molecule type" value="Genomic_DNA"/>
</dbReference>
<dbReference type="NCBIfam" id="TIGR03519">
    <property type="entry name" value="T9SS_PorP_fam"/>
    <property type="match status" value="1"/>
</dbReference>
<evidence type="ECO:0000313" key="2">
    <source>
        <dbReference type="EMBL" id="MQP12985.1"/>
    </source>
</evidence>